<feature type="region of interest" description="Disordered" evidence="1">
    <location>
        <begin position="597"/>
        <end position="635"/>
    </location>
</feature>
<dbReference type="Pfam" id="PF16510">
    <property type="entry name" value="P22_portal"/>
    <property type="match status" value="1"/>
</dbReference>
<gene>
    <name evidence="2" type="ORF">MM415B02689_0007</name>
</gene>
<proteinExistence type="predicted"/>
<accession>A0A6M3L2F0</accession>
<sequence length="635" mass="72365">MENEELEIPKKKLDETTKLRLIDGWYDVADRAQNGWEVAGRESLDFVCNKQWSAEDVRILKEQNRPALTFNELLPLINLISGYERQNKQDIKPFARRNGSQEVANILFSIIKDIFYSCDGSYELSASYVMGLITGKGYIGLDVNTNDDFINGQINIENISPWDIKVDPFGVRYDLDDRDYLFHSAWMSKEKIAQTFPEIKDALGDLRVGEKEMQTVLGHETHSYKENAADSQFEIDIHRYLIKRCYWREYKKLNILVNQDDGRVHNLDIGIGQARKIVKNNPRLKMINPVIPQLNLTTKVGNLLLEEIEDPYNGMWRFPVIPFYAYFLDNNIFGMIESLKDPQRETNKRYSQTLHHLNMTANSGLMFEEGSIANEDEINDLGMKPGIQIKTRKGIGYKPEVINPAQLSNGHITLMELSKNFIKSLSGVNTDLLGASQDQGESSGIAREASRKQGLIILEPLYDNFRRTKRLLGKRLIDFIQKSGAYSKEEVLNLMVNGKQVQAEINQKQGGGFGPAEQVLNDVTVGKYDVVIDETPSSPTAKMANFASMLEALKLGMPIPPEQIVEASDWPNKEEIKQGVSIMKQFEQMKIENEQLKQNNGQMSQALGKLQEGIQQKVRENDQKLKDDLEKMSIQ</sequence>
<evidence type="ECO:0000256" key="1">
    <source>
        <dbReference type="SAM" id="MobiDB-lite"/>
    </source>
</evidence>
<name>A0A6M3L2F0_9ZZZZ</name>
<dbReference type="InterPro" id="IPR032427">
    <property type="entry name" value="P22_portal"/>
</dbReference>
<evidence type="ECO:0000313" key="2">
    <source>
        <dbReference type="EMBL" id="QJA88773.1"/>
    </source>
</evidence>
<feature type="compositionally biased region" description="Basic and acidic residues" evidence="1">
    <location>
        <begin position="617"/>
        <end position="635"/>
    </location>
</feature>
<dbReference type="AlphaFoldDB" id="A0A6M3L2F0"/>
<dbReference type="EMBL" id="MT142803">
    <property type="protein sequence ID" value="QJA88773.1"/>
    <property type="molecule type" value="Genomic_DNA"/>
</dbReference>
<organism evidence="2">
    <name type="scientific">viral metagenome</name>
    <dbReference type="NCBI Taxonomy" id="1070528"/>
    <lineage>
        <taxon>unclassified sequences</taxon>
        <taxon>metagenomes</taxon>
        <taxon>organismal metagenomes</taxon>
    </lineage>
</organism>
<protein>
    <submittedName>
        <fullName evidence="2">Putative structural protein</fullName>
    </submittedName>
</protein>
<reference evidence="2" key="1">
    <citation type="submission" date="2020-03" db="EMBL/GenBank/DDBJ databases">
        <title>The deep terrestrial virosphere.</title>
        <authorList>
            <person name="Holmfeldt K."/>
            <person name="Nilsson E."/>
            <person name="Simone D."/>
            <person name="Lopez-Fernandez M."/>
            <person name="Wu X."/>
            <person name="de Brujin I."/>
            <person name="Lundin D."/>
            <person name="Andersson A."/>
            <person name="Bertilsson S."/>
            <person name="Dopson M."/>
        </authorList>
    </citation>
    <scope>NUCLEOTIDE SEQUENCE</scope>
    <source>
        <strain evidence="2">MM415B02689</strain>
    </source>
</reference>